<protein>
    <submittedName>
        <fullName evidence="3">Dinucleotide-binding enzyme</fullName>
        <ecNumber evidence="3">1.5.1.40</ecNumber>
    </submittedName>
</protein>
<dbReference type="Proteomes" id="UP001239085">
    <property type="component" value="Unassembled WGS sequence"/>
</dbReference>
<keyword evidence="4" id="KW-1185">Reference proteome</keyword>
<dbReference type="GO" id="GO:0102261">
    <property type="term" value="F:8-hydroxy-5-deazaflavin:NADPH oxidoreductase activity"/>
    <property type="evidence" value="ECO:0007669"/>
    <property type="project" value="UniProtKB-EC"/>
</dbReference>
<organism evidence="3 4">
    <name type="scientific">Microbacterium murale</name>
    <dbReference type="NCBI Taxonomy" id="1081040"/>
    <lineage>
        <taxon>Bacteria</taxon>
        <taxon>Bacillati</taxon>
        <taxon>Actinomycetota</taxon>
        <taxon>Actinomycetes</taxon>
        <taxon>Micrococcales</taxon>
        <taxon>Microbacteriaceae</taxon>
        <taxon>Microbacterium</taxon>
    </lineage>
</organism>
<reference evidence="3 4" key="1">
    <citation type="submission" date="2023-07" db="EMBL/GenBank/DDBJ databases">
        <title>Comparative genomics of wheat-associated soil bacteria to identify genetic determinants of phenazine resistance.</title>
        <authorList>
            <person name="Mouncey N."/>
        </authorList>
    </citation>
    <scope>NUCLEOTIDE SEQUENCE [LARGE SCALE GENOMIC DNA]</scope>
    <source>
        <strain evidence="3 4">W2I7</strain>
    </source>
</reference>
<dbReference type="InterPro" id="IPR051267">
    <property type="entry name" value="STEAP_metalloreductase"/>
</dbReference>
<name>A0ABU0P759_9MICO</name>
<dbReference type="Gene3D" id="3.40.50.720">
    <property type="entry name" value="NAD(P)-binding Rossmann-like Domain"/>
    <property type="match status" value="1"/>
</dbReference>
<sequence length="208" mass="20801">MSGISIIGSGNMASAIGALALKGGNTVEIVSRNSGKAEALARALGDGATVGTWRAAPTGDIVILAVLFAGAVPVVSEYGDALAGKIIVDITNPFNADASGLAVPDGSSVAQMVAEASPPDAHVVKAFNTLFSHVLAAGEPVDVFMAGGDTQAKATVSAFITSLGLRPRDAGDLQMAHWLESASLLEMGLARNGLGFNISLGVNLGGTE</sequence>
<accession>A0ABU0P759</accession>
<dbReference type="EMBL" id="JAUSXK010000001">
    <property type="protein sequence ID" value="MDQ0643175.1"/>
    <property type="molecule type" value="Genomic_DNA"/>
</dbReference>
<dbReference type="InterPro" id="IPR028939">
    <property type="entry name" value="P5C_Rdtase_cat_N"/>
</dbReference>
<dbReference type="EC" id="1.5.1.40" evidence="3"/>
<comment type="caution">
    <text evidence="3">The sequence shown here is derived from an EMBL/GenBank/DDBJ whole genome shotgun (WGS) entry which is preliminary data.</text>
</comment>
<proteinExistence type="predicted"/>
<dbReference type="RefSeq" id="WP_307359691.1">
    <property type="nucleotide sequence ID" value="NZ_JAUSXK010000001.1"/>
</dbReference>
<evidence type="ECO:0000313" key="3">
    <source>
        <dbReference type="EMBL" id="MDQ0643175.1"/>
    </source>
</evidence>
<dbReference type="PANTHER" id="PTHR14239">
    <property type="entry name" value="DUDULIN-RELATED"/>
    <property type="match status" value="1"/>
</dbReference>
<feature type="domain" description="Pyrroline-5-carboxylate reductase catalytic N-terminal" evidence="2">
    <location>
        <begin position="4"/>
        <end position="93"/>
    </location>
</feature>
<dbReference type="SUPFAM" id="SSF51735">
    <property type="entry name" value="NAD(P)-binding Rossmann-fold domains"/>
    <property type="match status" value="1"/>
</dbReference>
<keyword evidence="1 3" id="KW-0560">Oxidoreductase</keyword>
<gene>
    <name evidence="3" type="ORF">QFZ46_001335</name>
</gene>
<dbReference type="InterPro" id="IPR036291">
    <property type="entry name" value="NAD(P)-bd_dom_sf"/>
</dbReference>
<evidence type="ECO:0000256" key="1">
    <source>
        <dbReference type="ARBA" id="ARBA00023002"/>
    </source>
</evidence>
<dbReference type="Pfam" id="PF03807">
    <property type="entry name" value="F420_oxidored"/>
    <property type="match status" value="1"/>
</dbReference>
<evidence type="ECO:0000259" key="2">
    <source>
        <dbReference type="Pfam" id="PF03807"/>
    </source>
</evidence>
<evidence type="ECO:0000313" key="4">
    <source>
        <dbReference type="Proteomes" id="UP001239085"/>
    </source>
</evidence>
<dbReference type="PANTHER" id="PTHR14239:SF10">
    <property type="entry name" value="REDUCTASE"/>
    <property type="match status" value="1"/>
</dbReference>